<evidence type="ECO:0000313" key="8">
    <source>
        <dbReference type="Proteomes" id="UP000091926"/>
    </source>
</evidence>
<gene>
    <name evidence="7" type="ORF">BAU07_11750</name>
</gene>
<keyword evidence="8" id="KW-1185">Reference proteome</keyword>
<feature type="domain" description="NlpC/P60" evidence="6">
    <location>
        <begin position="55"/>
        <end position="180"/>
    </location>
</feature>
<dbReference type="AlphaFoldDB" id="A0A193GE14"/>
<reference evidence="7 8" key="1">
    <citation type="submission" date="2016-06" db="EMBL/GenBank/DDBJ databases">
        <title>Complete genome sequences of Bordetella bronchialis and Bordetella flabilis.</title>
        <authorList>
            <person name="LiPuma J.J."/>
            <person name="Spilker T."/>
        </authorList>
    </citation>
    <scope>NUCLEOTIDE SEQUENCE [LARGE SCALE GENOMIC DNA]</scope>
    <source>
        <strain evidence="7 8">AU10664</strain>
    </source>
</reference>
<dbReference type="Gene3D" id="3.90.1720.10">
    <property type="entry name" value="endopeptidase domain like (from Nostoc punctiforme)"/>
    <property type="match status" value="1"/>
</dbReference>
<evidence type="ECO:0000256" key="4">
    <source>
        <dbReference type="ARBA" id="ARBA00022807"/>
    </source>
</evidence>
<dbReference type="SUPFAM" id="SSF54001">
    <property type="entry name" value="Cysteine proteinases"/>
    <property type="match status" value="1"/>
</dbReference>
<dbReference type="InterPro" id="IPR051202">
    <property type="entry name" value="Peptidase_C40"/>
</dbReference>
<evidence type="ECO:0000256" key="5">
    <source>
        <dbReference type="SAM" id="SignalP"/>
    </source>
</evidence>
<name>A0A193GE14_9BORD</name>
<evidence type="ECO:0000313" key="7">
    <source>
        <dbReference type="EMBL" id="ANN77691.1"/>
    </source>
</evidence>
<dbReference type="Proteomes" id="UP000091926">
    <property type="component" value="Chromosome"/>
</dbReference>
<dbReference type="EMBL" id="CP016172">
    <property type="protein sequence ID" value="ANN77691.1"/>
    <property type="molecule type" value="Genomic_DNA"/>
</dbReference>
<keyword evidence="2" id="KW-0645">Protease</keyword>
<protein>
    <submittedName>
        <fullName evidence="7">NlpC/P60 family protein 2</fullName>
    </submittedName>
</protein>
<keyword evidence="3" id="KW-0378">Hydrolase</keyword>
<dbReference type="PANTHER" id="PTHR47053:SF1">
    <property type="entry name" value="MUREIN DD-ENDOPEPTIDASE MEPH-RELATED"/>
    <property type="match status" value="1"/>
</dbReference>
<dbReference type="RefSeq" id="WP_066657695.1">
    <property type="nucleotide sequence ID" value="NZ_CBCSCL010000032.1"/>
</dbReference>
<proteinExistence type="inferred from homology"/>
<dbReference type="STRING" id="463014.BAU07_11750"/>
<keyword evidence="4" id="KW-0788">Thiol protease</keyword>
<dbReference type="GO" id="GO:0006508">
    <property type="term" value="P:proteolysis"/>
    <property type="evidence" value="ECO:0007669"/>
    <property type="project" value="UniProtKB-KW"/>
</dbReference>
<feature type="chain" id="PRO_5008258837" evidence="5">
    <location>
        <begin position="34"/>
        <end position="195"/>
    </location>
</feature>
<evidence type="ECO:0000256" key="2">
    <source>
        <dbReference type="ARBA" id="ARBA00022670"/>
    </source>
</evidence>
<dbReference type="InterPro" id="IPR000064">
    <property type="entry name" value="NLP_P60_dom"/>
</dbReference>
<evidence type="ECO:0000256" key="1">
    <source>
        <dbReference type="ARBA" id="ARBA00007074"/>
    </source>
</evidence>
<dbReference type="InterPro" id="IPR038765">
    <property type="entry name" value="Papain-like_cys_pep_sf"/>
</dbReference>
<sequence>MTPPTTRRPLPRIFLSTALLSLALSALPGTAVAVVSPDAFGSLKGLSPTDLPTVPSLRDRVVAAGLDAIGTRYRWGGDDPDEGFDCSGLVSFIYKEVVGVDLPRRARDQRGEGRAVRVTELQPGDLVFFGVRRRNQTSHVGIYIGNNEFVHAPTRGERVRVDTLDNAYWSKRFNGARRYLDPHGGNAVAVASSSR</sequence>
<dbReference type="GO" id="GO:0008234">
    <property type="term" value="F:cysteine-type peptidase activity"/>
    <property type="evidence" value="ECO:0007669"/>
    <property type="project" value="UniProtKB-KW"/>
</dbReference>
<accession>A0A193GE14</accession>
<keyword evidence="5" id="KW-0732">Signal</keyword>
<dbReference type="PROSITE" id="PS51935">
    <property type="entry name" value="NLPC_P60"/>
    <property type="match status" value="1"/>
</dbReference>
<dbReference type="OrthoDB" id="9807055at2"/>
<evidence type="ECO:0000256" key="3">
    <source>
        <dbReference type="ARBA" id="ARBA00022801"/>
    </source>
</evidence>
<dbReference type="PANTHER" id="PTHR47053">
    <property type="entry name" value="MUREIN DD-ENDOPEPTIDASE MEPH-RELATED"/>
    <property type="match status" value="1"/>
</dbReference>
<comment type="similarity">
    <text evidence="1">Belongs to the peptidase C40 family.</text>
</comment>
<feature type="signal peptide" evidence="5">
    <location>
        <begin position="1"/>
        <end position="33"/>
    </location>
</feature>
<evidence type="ECO:0000259" key="6">
    <source>
        <dbReference type="PROSITE" id="PS51935"/>
    </source>
</evidence>
<dbReference type="Pfam" id="PF00877">
    <property type="entry name" value="NLPC_P60"/>
    <property type="match status" value="1"/>
</dbReference>
<organism evidence="7 8">
    <name type="scientific">Bordetella flabilis</name>
    <dbReference type="NCBI Taxonomy" id="463014"/>
    <lineage>
        <taxon>Bacteria</taxon>
        <taxon>Pseudomonadati</taxon>
        <taxon>Pseudomonadota</taxon>
        <taxon>Betaproteobacteria</taxon>
        <taxon>Burkholderiales</taxon>
        <taxon>Alcaligenaceae</taxon>
        <taxon>Bordetella</taxon>
    </lineage>
</organism>
<dbReference type="KEGG" id="bfz:BAU07_11750"/>